<dbReference type="PANTHER" id="PTHR42709:SF4">
    <property type="entry name" value="INNER MEMBRANE PROTEIN YQAA"/>
    <property type="match status" value="1"/>
</dbReference>
<reference evidence="4" key="1">
    <citation type="submission" date="2017-01" db="EMBL/GenBank/DDBJ databases">
        <authorList>
            <person name="Varghese N."/>
            <person name="Submissions S."/>
        </authorList>
    </citation>
    <scope>NUCLEOTIDE SEQUENCE [LARGE SCALE GENOMIC DNA]</scope>
    <source>
        <strain evidence="4">DSM 22306</strain>
    </source>
</reference>
<name>A0A1N7K696_9GAMM</name>
<organism evidence="3 4">
    <name type="scientific">Neptunomonas antarctica</name>
    <dbReference type="NCBI Taxonomy" id="619304"/>
    <lineage>
        <taxon>Bacteria</taxon>
        <taxon>Pseudomonadati</taxon>
        <taxon>Pseudomonadota</taxon>
        <taxon>Gammaproteobacteria</taxon>
        <taxon>Oceanospirillales</taxon>
        <taxon>Oceanospirillaceae</taxon>
        <taxon>Neptunomonas</taxon>
    </lineage>
</organism>
<proteinExistence type="predicted"/>
<dbReference type="EMBL" id="FTOE01000002">
    <property type="protein sequence ID" value="SIS57078.1"/>
    <property type="molecule type" value="Genomic_DNA"/>
</dbReference>
<dbReference type="PANTHER" id="PTHR42709">
    <property type="entry name" value="ALKALINE PHOSPHATASE LIKE PROTEIN"/>
    <property type="match status" value="1"/>
</dbReference>
<feature type="transmembrane region" description="Helical" evidence="1">
    <location>
        <begin position="117"/>
        <end position="137"/>
    </location>
</feature>
<evidence type="ECO:0000313" key="4">
    <source>
        <dbReference type="Proteomes" id="UP000185999"/>
    </source>
</evidence>
<gene>
    <name evidence="3" type="ORF">SAMN05421760_102216</name>
</gene>
<dbReference type="Proteomes" id="UP000185999">
    <property type="component" value="Unassembled WGS sequence"/>
</dbReference>
<feature type="transmembrane region" description="Helical" evidence="1">
    <location>
        <begin position="36"/>
        <end position="57"/>
    </location>
</feature>
<keyword evidence="1" id="KW-0472">Membrane</keyword>
<evidence type="ECO:0000313" key="3">
    <source>
        <dbReference type="EMBL" id="SIS57078.1"/>
    </source>
</evidence>
<feature type="domain" description="VTT" evidence="2">
    <location>
        <begin position="37"/>
        <end position="136"/>
    </location>
</feature>
<feature type="transmembrane region" description="Helical" evidence="1">
    <location>
        <begin position="91"/>
        <end position="111"/>
    </location>
</feature>
<dbReference type="AlphaFoldDB" id="A0A1N7K696"/>
<protein>
    <submittedName>
        <fullName evidence="3">Membrane protein YqaA, SNARE-associated domain</fullName>
    </submittedName>
</protein>
<accession>A0A1N7K696</accession>
<dbReference type="RefSeq" id="WP_054342326.1">
    <property type="nucleotide sequence ID" value="NZ_FTOE01000002.1"/>
</dbReference>
<dbReference type="GO" id="GO:0005886">
    <property type="term" value="C:plasma membrane"/>
    <property type="evidence" value="ECO:0007669"/>
    <property type="project" value="UniProtKB-ARBA"/>
</dbReference>
<evidence type="ECO:0000259" key="2">
    <source>
        <dbReference type="Pfam" id="PF09335"/>
    </source>
</evidence>
<dbReference type="InterPro" id="IPR032816">
    <property type="entry name" value="VTT_dom"/>
</dbReference>
<dbReference type="InterPro" id="IPR051311">
    <property type="entry name" value="DedA_domain"/>
</dbReference>
<keyword evidence="1" id="KW-0812">Transmembrane</keyword>
<dbReference type="OrthoDB" id="9814483at2"/>
<evidence type="ECO:0000256" key="1">
    <source>
        <dbReference type="SAM" id="Phobius"/>
    </source>
</evidence>
<keyword evidence="1" id="KW-1133">Transmembrane helix</keyword>
<sequence>MEANLLGLFFSSLISSTLLPGGSEAYLAWLVSDAEISPILLVSVATIGNTLGGMITYGMGRLVAMRYPLQLLNKPGHERAKRWFEKAGSRILLFSWLPVVGDPLCFVAGWLKINALAAVLFVFLGKAFRYMLVVGLFS</sequence>
<dbReference type="STRING" id="619304.SAMN05421760_102216"/>
<dbReference type="Pfam" id="PF09335">
    <property type="entry name" value="VTT_dom"/>
    <property type="match status" value="1"/>
</dbReference>
<keyword evidence="4" id="KW-1185">Reference proteome</keyword>